<dbReference type="InterPro" id="IPR001937">
    <property type="entry name" value="GalP_UDPtransf1"/>
</dbReference>
<evidence type="ECO:0000259" key="16">
    <source>
        <dbReference type="Pfam" id="PF02744"/>
    </source>
</evidence>
<protein>
    <recommendedName>
        <fullName evidence="6 13">Galactose-1-phosphate uridylyltransferase</fullName>
        <ecNumber evidence="5 13">2.7.7.12</ecNumber>
    </recommendedName>
</protein>
<dbReference type="InterPro" id="IPR005849">
    <property type="entry name" value="GalP_Utransf_N"/>
</dbReference>
<keyword evidence="9 14" id="KW-0479">Metal-binding</keyword>
<keyword evidence="17" id="KW-0547">Nucleotide-binding</keyword>
<evidence type="ECO:0000256" key="5">
    <source>
        <dbReference type="ARBA" id="ARBA00012384"/>
    </source>
</evidence>
<dbReference type="PANTHER" id="PTHR11943">
    <property type="entry name" value="GALACTOSE-1-PHOSPHATE URIDYLYLTRANSFERASE"/>
    <property type="match status" value="1"/>
</dbReference>
<dbReference type="GO" id="GO:0008108">
    <property type="term" value="F:UDP-glucose:hexose-1-phosphate uridylyltransferase activity"/>
    <property type="evidence" value="ECO:0007669"/>
    <property type="project" value="UniProtKB-EC"/>
</dbReference>
<feature type="domain" description="Galactose-1-phosphate uridyl transferase C-terminal" evidence="16">
    <location>
        <begin position="161"/>
        <end position="288"/>
    </location>
</feature>
<dbReference type="PIRSF" id="PIRSF000808">
    <property type="entry name" value="GalT"/>
    <property type="match status" value="1"/>
</dbReference>
<comment type="similarity">
    <text evidence="4 14">Belongs to the galactose-1-phosphate uridylyltransferase type 1 family.</text>
</comment>
<comment type="cofactor">
    <cofactor evidence="2">
        <name>Zn(2+)</name>
        <dbReference type="ChEBI" id="CHEBI:29105"/>
    </cofactor>
</comment>
<dbReference type="Pfam" id="PF01087">
    <property type="entry name" value="GalP_UDP_transf"/>
    <property type="match status" value="1"/>
</dbReference>
<feature type="domain" description="Galactose-1-phosphate uridyl transferase N-terminal" evidence="15">
    <location>
        <begin position="41"/>
        <end position="152"/>
    </location>
</feature>
<evidence type="ECO:0000256" key="6">
    <source>
        <dbReference type="ARBA" id="ARBA00016340"/>
    </source>
</evidence>
<reference evidence="17 18" key="1">
    <citation type="submission" date="2022-01" db="EMBL/GenBank/DDBJ databases">
        <title>Collection of gut derived symbiotic bacterial strains cultured from healthy donors.</title>
        <authorList>
            <person name="Lin H."/>
            <person name="Kohout C."/>
            <person name="Waligurski E."/>
            <person name="Pamer E.G."/>
        </authorList>
    </citation>
    <scope>NUCLEOTIDE SEQUENCE [LARGE SCALE GENOMIC DNA]</scope>
    <source>
        <strain evidence="17 18">DFI.7.58</strain>
    </source>
</reference>
<evidence type="ECO:0000256" key="2">
    <source>
        <dbReference type="ARBA" id="ARBA00001947"/>
    </source>
</evidence>
<dbReference type="Gene3D" id="3.30.428.10">
    <property type="entry name" value="HIT-like"/>
    <property type="match status" value="2"/>
</dbReference>
<evidence type="ECO:0000256" key="7">
    <source>
        <dbReference type="ARBA" id="ARBA00022679"/>
    </source>
</evidence>
<keyword evidence="7 14" id="KW-0808">Transferase</keyword>
<dbReference type="InterPro" id="IPR019779">
    <property type="entry name" value="GalP_UDPtransf1_His-AS"/>
</dbReference>
<comment type="catalytic activity">
    <reaction evidence="1 14">
        <text>alpha-D-galactose 1-phosphate + UDP-alpha-D-glucose = alpha-D-glucose 1-phosphate + UDP-alpha-D-galactose</text>
        <dbReference type="Rhea" id="RHEA:13989"/>
        <dbReference type="ChEBI" id="CHEBI:58336"/>
        <dbReference type="ChEBI" id="CHEBI:58601"/>
        <dbReference type="ChEBI" id="CHEBI:58885"/>
        <dbReference type="ChEBI" id="CHEBI:66914"/>
        <dbReference type="EC" id="2.7.7.12"/>
    </reaction>
</comment>
<dbReference type="SUPFAM" id="SSF54197">
    <property type="entry name" value="HIT-like"/>
    <property type="match status" value="2"/>
</dbReference>
<dbReference type="Pfam" id="PF02744">
    <property type="entry name" value="GalP_UDP_tr_C"/>
    <property type="match status" value="1"/>
</dbReference>
<dbReference type="NCBIfam" id="TIGR00209">
    <property type="entry name" value="galT_1"/>
    <property type="match status" value="1"/>
</dbReference>
<accession>A0ABS9MK66</accession>
<sequence>MAELRWHPLIQDWVMIASNRQGRPQMPKDYCPFCPSFGNVPDYEVLEYDNDFPALSQNPPEPDEGIANDFFKVKPSYGKCEVILYSPGHTVTMPELSYDHMKKLVDLWCERFNVMRSDEKIKYVFPFENRGEVVGVTMPHPHGQMYGYSFIPKKLQLETASAKEYYEKTGNCLFCDTLKNELEAQKRIIFQNEHFTVYLPFYCEYPYGVYIMANRHVQYITDLTEEEKYTLGATIRDTVGMLDSLFDYRFPYMMCMHNAPVNSGDYSKDFHFHIEFFPPMRSADKQKFNASSETGAWAHCNPTCPEETSKELRAAYAKFMESKKGE</sequence>
<dbReference type="RefSeq" id="WP_195560429.1">
    <property type="nucleotide sequence ID" value="NZ_JAKNHQ010000012.1"/>
</dbReference>
<evidence type="ECO:0000313" key="18">
    <source>
        <dbReference type="Proteomes" id="UP001298681"/>
    </source>
</evidence>
<dbReference type="PANTHER" id="PTHR11943:SF1">
    <property type="entry name" value="GALACTOSE-1-PHOSPHATE URIDYLYLTRANSFERASE"/>
    <property type="match status" value="1"/>
</dbReference>
<gene>
    <name evidence="17" type="primary">galT</name>
    <name evidence="17" type="ORF">L0P57_09725</name>
</gene>
<evidence type="ECO:0000313" key="17">
    <source>
        <dbReference type="EMBL" id="MCG4611207.1"/>
    </source>
</evidence>
<dbReference type="PROSITE" id="PS00117">
    <property type="entry name" value="GAL_P_UDP_TRANSF_I"/>
    <property type="match status" value="1"/>
</dbReference>
<keyword evidence="10" id="KW-0862">Zinc</keyword>
<evidence type="ECO:0000256" key="1">
    <source>
        <dbReference type="ARBA" id="ARBA00001107"/>
    </source>
</evidence>
<dbReference type="InterPro" id="IPR036265">
    <property type="entry name" value="HIT-like_sf"/>
</dbReference>
<comment type="pathway">
    <text evidence="3 14">Carbohydrate metabolism; galactose metabolism.</text>
</comment>
<evidence type="ECO:0000256" key="14">
    <source>
        <dbReference type="RuleBase" id="RU000506"/>
    </source>
</evidence>
<evidence type="ECO:0000256" key="11">
    <source>
        <dbReference type="ARBA" id="ARBA00023144"/>
    </source>
</evidence>
<keyword evidence="12 14" id="KW-0119">Carbohydrate metabolism</keyword>
<dbReference type="EMBL" id="JAKNHQ010000012">
    <property type="protein sequence ID" value="MCG4611207.1"/>
    <property type="molecule type" value="Genomic_DNA"/>
</dbReference>
<proteinExistence type="inferred from homology"/>
<dbReference type="InterPro" id="IPR005850">
    <property type="entry name" value="GalP_Utransf_C"/>
</dbReference>
<evidence type="ECO:0000256" key="13">
    <source>
        <dbReference type="NCBIfam" id="TIGR00209"/>
    </source>
</evidence>
<evidence type="ECO:0000256" key="10">
    <source>
        <dbReference type="ARBA" id="ARBA00022833"/>
    </source>
</evidence>
<dbReference type="EC" id="2.7.7.12" evidence="5 13"/>
<keyword evidence="11 14" id="KW-0299">Galactose metabolism</keyword>
<keyword evidence="18" id="KW-1185">Reference proteome</keyword>
<organism evidence="17 18">
    <name type="scientific">Anaeromassilibacillus senegalensis</name>
    <dbReference type="NCBI Taxonomy" id="1673717"/>
    <lineage>
        <taxon>Bacteria</taxon>
        <taxon>Bacillati</taxon>
        <taxon>Bacillota</taxon>
        <taxon>Clostridia</taxon>
        <taxon>Eubacteriales</taxon>
        <taxon>Acutalibacteraceae</taxon>
        <taxon>Anaeromassilibacillus</taxon>
    </lineage>
</organism>
<evidence type="ECO:0000256" key="4">
    <source>
        <dbReference type="ARBA" id="ARBA00010951"/>
    </source>
</evidence>
<name>A0ABS9MK66_9FIRM</name>
<comment type="caution">
    <text evidence="17">The sequence shown here is derived from an EMBL/GenBank/DDBJ whole genome shotgun (WGS) entry which is preliminary data.</text>
</comment>
<evidence type="ECO:0000256" key="3">
    <source>
        <dbReference type="ARBA" id="ARBA00004947"/>
    </source>
</evidence>
<evidence type="ECO:0000259" key="15">
    <source>
        <dbReference type="Pfam" id="PF01087"/>
    </source>
</evidence>
<evidence type="ECO:0000256" key="9">
    <source>
        <dbReference type="ARBA" id="ARBA00022723"/>
    </source>
</evidence>
<dbReference type="GO" id="GO:0005524">
    <property type="term" value="F:ATP binding"/>
    <property type="evidence" value="ECO:0007669"/>
    <property type="project" value="UniProtKB-KW"/>
</dbReference>
<evidence type="ECO:0000256" key="8">
    <source>
        <dbReference type="ARBA" id="ARBA00022695"/>
    </source>
</evidence>
<keyword evidence="17" id="KW-0067">ATP-binding</keyword>
<keyword evidence="8 14" id="KW-0548">Nucleotidyltransferase</keyword>
<evidence type="ECO:0000256" key="12">
    <source>
        <dbReference type="ARBA" id="ARBA00023277"/>
    </source>
</evidence>
<dbReference type="Proteomes" id="UP001298681">
    <property type="component" value="Unassembled WGS sequence"/>
</dbReference>